<reference evidence="8 9" key="1">
    <citation type="submission" date="2024-06" db="EMBL/GenBank/DDBJ databases">
        <title>Sorghum-associated microbial communities from plants grown in Nebraska, USA.</title>
        <authorList>
            <person name="Schachtman D."/>
        </authorList>
    </citation>
    <scope>NUCLEOTIDE SEQUENCE [LARGE SCALE GENOMIC DNA]</scope>
    <source>
        <strain evidence="8 9">1288</strain>
    </source>
</reference>
<feature type="domain" description="LD-carboxypeptidase C-terminal" evidence="7">
    <location>
        <begin position="178"/>
        <end position="290"/>
    </location>
</feature>
<dbReference type="InterPro" id="IPR040921">
    <property type="entry name" value="Peptidase_S66C"/>
</dbReference>
<dbReference type="PANTHER" id="PTHR30237:SF2">
    <property type="entry name" value="MUREIN TETRAPEPTIDE CARBOXYPEPTIDASE"/>
    <property type="match status" value="1"/>
</dbReference>
<evidence type="ECO:0000313" key="8">
    <source>
        <dbReference type="EMBL" id="MET3659303.1"/>
    </source>
</evidence>
<dbReference type="InterPro" id="IPR040449">
    <property type="entry name" value="Peptidase_S66_N"/>
</dbReference>
<dbReference type="PIRSF" id="PIRSF028757">
    <property type="entry name" value="LD-carboxypeptidase"/>
    <property type="match status" value="1"/>
</dbReference>
<dbReference type="GO" id="GO:0106415">
    <property type="term" value="F:muramoyltetrapeptide carboxypeptidase activity"/>
    <property type="evidence" value="ECO:0007669"/>
    <property type="project" value="UniProtKB-EC"/>
</dbReference>
<protein>
    <submittedName>
        <fullName evidence="8">Muramoyltetrapeptide carboxypeptidase</fullName>
        <ecNumber evidence="8">3.4.17.13</ecNumber>
    </submittedName>
</protein>
<dbReference type="RefSeq" id="WP_067205709.1">
    <property type="nucleotide sequence ID" value="NZ_CP014616.1"/>
</dbReference>
<dbReference type="EMBL" id="JBEPME010000009">
    <property type="protein sequence ID" value="MET3659303.1"/>
    <property type="molecule type" value="Genomic_DNA"/>
</dbReference>
<evidence type="ECO:0000313" key="9">
    <source>
        <dbReference type="Proteomes" id="UP001549104"/>
    </source>
</evidence>
<dbReference type="InterPro" id="IPR027461">
    <property type="entry name" value="Carboxypeptidase_A_C_sf"/>
</dbReference>
<name>A0ABV2KGU6_SPOPS</name>
<keyword evidence="3" id="KW-0645">Protease</keyword>
<evidence type="ECO:0000256" key="1">
    <source>
        <dbReference type="ARBA" id="ARBA00010233"/>
    </source>
</evidence>
<feature type="domain" description="LD-carboxypeptidase N-terminal" evidence="6">
    <location>
        <begin position="14"/>
        <end position="129"/>
    </location>
</feature>
<comment type="caution">
    <text evidence="8">The sequence shown here is derived from an EMBL/GenBank/DDBJ whole genome shotgun (WGS) entry which is preliminary data.</text>
</comment>
<accession>A0ABV2KGU6</accession>
<dbReference type="InterPro" id="IPR027478">
    <property type="entry name" value="LdcA_N"/>
</dbReference>
<dbReference type="PANTHER" id="PTHR30237">
    <property type="entry name" value="MURAMOYLTETRAPEPTIDE CARBOXYPEPTIDASE"/>
    <property type="match status" value="1"/>
</dbReference>
<sequence>MAIKPPHLQPGDTVGIVTLGSPLAASRIDAGITTLRNMGFKVLVGEHVYSSNGFLAATPQQMASDLMNMFQNKEVKWILPSRGGVGVASILPFLDFSIISQNPKIVSGYSDITVLLNVLYEYADLISFHSLLLLDFNPNTPAYNFNQFFSATTTLTAPWLINNPPGMLLESLVPGNVTGPVVGGNLTSFIGTLGTSFEINTEGKIIVLEETHEPINTVYRYLNHLLLAKKFDDCVGIIMGECTNCVDAYGKSYNDLINDFLVPLGKPLMSNLATGHGIYKATIPIGATLNMNTVNRTITVMEPAVS</sequence>
<dbReference type="InterPro" id="IPR029062">
    <property type="entry name" value="Class_I_gatase-like"/>
</dbReference>
<dbReference type="Gene3D" id="3.50.30.60">
    <property type="entry name" value="LD-carboxypeptidase A C-terminal domain-like"/>
    <property type="match status" value="1"/>
</dbReference>
<evidence type="ECO:0000259" key="6">
    <source>
        <dbReference type="Pfam" id="PF02016"/>
    </source>
</evidence>
<proteinExistence type="inferred from homology"/>
<dbReference type="EC" id="3.4.17.13" evidence="8"/>
<dbReference type="Gene3D" id="3.40.50.10740">
    <property type="entry name" value="Class I glutamine amidotransferase-like"/>
    <property type="match status" value="1"/>
</dbReference>
<evidence type="ECO:0000256" key="2">
    <source>
        <dbReference type="ARBA" id="ARBA00022645"/>
    </source>
</evidence>
<keyword evidence="4 8" id="KW-0378">Hydrolase</keyword>
<evidence type="ECO:0000259" key="7">
    <source>
        <dbReference type="Pfam" id="PF17676"/>
    </source>
</evidence>
<dbReference type="Proteomes" id="UP001549104">
    <property type="component" value="Unassembled WGS sequence"/>
</dbReference>
<comment type="similarity">
    <text evidence="1">Belongs to the peptidase S66 family.</text>
</comment>
<organism evidence="8 9">
    <name type="scientific">Sporosarcina psychrophila</name>
    <name type="common">Bacillus psychrophilus</name>
    <dbReference type="NCBI Taxonomy" id="1476"/>
    <lineage>
        <taxon>Bacteria</taxon>
        <taxon>Bacillati</taxon>
        <taxon>Bacillota</taxon>
        <taxon>Bacilli</taxon>
        <taxon>Bacillales</taxon>
        <taxon>Caryophanaceae</taxon>
        <taxon>Sporosarcina</taxon>
    </lineage>
</organism>
<dbReference type="Pfam" id="PF02016">
    <property type="entry name" value="Peptidase_S66"/>
    <property type="match status" value="1"/>
</dbReference>
<dbReference type="InterPro" id="IPR003507">
    <property type="entry name" value="S66_fam"/>
</dbReference>
<evidence type="ECO:0000256" key="3">
    <source>
        <dbReference type="ARBA" id="ARBA00022670"/>
    </source>
</evidence>
<keyword evidence="9" id="KW-1185">Reference proteome</keyword>
<dbReference type="Pfam" id="PF17676">
    <property type="entry name" value="Peptidase_S66C"/>
    <property type="match status" value="1"/>
</dbReference>
<keyword evidence="5" id="KW-0720">Serine protease</keyword>
<gene>
    <name evidence="8" type="ORF">ABIC55_004442</name>
</gene>
<evidence type="ECO:0000256" key="5">
    <source>
        <dbReference type="ARBA" id="ARBA00022825"/>
    </source>
</evidence>
<dbReference type="SUPFAM" id="SSF52317">
    <property type="entry name" value="Class I glutamine amidotransferase-like"/>
    <property type="match status" value="1"/>
</dbReference>
<dbReference type="SUPFAM" id="SSF141986">
    <property type="entry name" value="LD-carboxypeptidase A C-terminal domain-like"/>
    <property type="match status" value="1"/>
</dbReference>
<dbReference type="CDD" id="cd07025">
    <property type="entry name" value="Peptidase_S66"/>
    <property type="match status" value="1"/>
</dbReference>
<keyword evidence="2 8" id="KW-0121">Carboxypeptidase</keyword>
<evidence type="ECO:0000256" key="4">
    <source>
        <dbReference type="ARBA" id="ARBA00022801"/>
    </source>
</evidence>